<dbReference type="SUPFAM" id="SSF55136">
    <property type="entry name" value="Probable bacterial effector-binding domain"/>
    <property type="match status" value="1"/>
</dbReference>
<dbReference type="Gene3D" id="3.20.80.10">
    <property type="entry name" value="Regulatory factor, effector binding domain"/>
    <property type="match status" value="1"/>
</dbReference>
<dbReference type="EMBL" id="JAOVZB010000005">
    <property type="protein sequence ID" value="MCV2403639.1"/>
    <property type="molecule type" value="Genomic_DNA"/>
</dbReference>
<sequence>MLTLLLLAILFIALFCVYFYFANKRFVGRYNASIPISANHAYQQLSHLESWPAWLPWLIYDQEASIHYSEHSHNRSMEQSLTWQGQLIKHGHLTIHPTRPDTTYFHTTLNAPAFYPCDIYFNIDFAKQEKSSTITIQLTGKLPILKRWRAKHYQLKASKDAELAILYLCDLLTKASARYSQYYNAPSFHYLARTQLNNIDAVTRPFDVGSQPMSQKMEQGFHDLFTQLGPENPPAGPCFALYKKADIIHHYFTGRLGIPVQNIVPCQLCPEKITFSGDYLHLRYVGSYQKLSLAWHVLYNYMRLNRLHVHSRRCGIEIFEVGPTQAENSQDFVTLVYLPIR</sequence>
<name>A0ABT2YUS5_9GAMM</name>
<keyword evidence="2" id="KW-1185">Reference proteome</keyword>
<organism evidence="1 2">
    <name type="scientific">Marinomonas sargassi</name>
    <dbReference type="NCBI Taxonomy" id="2984494"/>
    <lineage>
        <taxon>Bacteria</taxon>
        <taxon>Pseudomonadati</taxon>
        <taxon>Pseudomonadota</taxon>
        <taxon>Gammaproteobacteria</taxon>
        <taxon>Oceanospirillales</taxon>
        <taxon>Oceanospirillaceae</taxon>
        <taxon>Marinomonas</taxon>
    </lineage>
</organism>
<comment type="caution">
    <text evidence="1">The sequence shown here is derived from an EMBL/GenBank/DDBJ whole genome shotgun (WGS) entry which is preliminary data.</text>
</comment>
<evidence type="ECO:0000313" key="2">
    <source>
        <dbReference type="Proteomes" id="UP001209713"/>
    </source>
</evidence>
<protein>
    <submittedName>
        <fullName evidence="1">GyrI-like domain-containing protein</fullName>
    </submittedName>
</protein>
<dbReference type="InterPro" id="IPR011256">
    <property type="entry name" value="Reg_factor_effector_dom_sf"/>
</dbReference>
<accession>A0ABT2YUS5</accession>
<gene>
    <name evidence="1" type="ORF">OFY17_12225</name>
</gene>
<evidence type="ECO:0000313" key="1">
    <source>
        <dbReference type="EMBL" id="MCV2403639.1"/>
    </source>
</evidence>
<dbReference type="Proteomes" id="UP001209713">
    <property type="component" value="Unassembled WGS sequence"/>
</dbReference>
<proteinExistence type="predicted"/>
<dbReference type="RefSeq" id="WP_263531016.1">
    <property type="nucleotide sequence ID" value="NZ_JAOVZB010000005.1"/>
</dbReference>
<reference evidence="1 2" key="1">
    <citation type="submission" date="2022-10" db="EMBL/GenBank/DDBJ databases">
        <title>Marinomonas transparenta sp. nov. and Marinomonas sargassi sp. nov., isolated from marine alga (Sargassum natans (L.) Gaillon).</title>
        <authorList>
            <person name="Wang Y."/>
        </authorList>
    </citation>
    <scope>NUCLEOTIDE SEQUENCE [LARGE SCALE GENOMIC DNA]</scope>
    <source>
        <strain evidence="1 2">C2222</strain>
    </source>
</reference>